<accession>A0A1Q9H7H0</accession>
<name>A0A1Q9H7H0_9GAMM</name>
<organism evidence="1 2">
    <name type="scientific">Photobacterium proteolyticum</name>
    <dbReference type="NCBI Taxonomy" id="1903952"/>
    <lineage>
        <taxon>Bacteria</taxon>
        <taxon>Pseudomonadati</taxon>
        <taxon>Pseudomonadota</taxon>
        <taxon>Gammaproteobacteria</taxon>
        <taxon>Vibrionales</taxon>
        <taxon>Vibrionaceae</taxon>
        <taxon>Photobacterium</taxon>
    </lineage>
</organism>
<comment type="caution">
    <text evidence="1">The sequence shown here is derived from an EMBL/GenBank/DDBJ whole genome shotgun (WGS) entry which is preliminary data.</text>
</comment>
<keyword evidence="2" id="KW-1185">Reference proteome</keyword>
<gene>
    <name evidence="1" type="ORF">BIT28_16615</name>
</gene>
<dbReference type="AlphaFoldDB" id="A0A1Q9H7H0"/>
<dbReference type="EMBL" id="MJIL01000024">
    <property type="protein sequence ID" value="OLQ83782.1"/>
    <property type="molecule type" value="Genomic_DNA"/>
</dbReference>
<evidence type="ECO:0000313" key="1">
    <source>
        <dbReference type="EMBL" id="OLQ83782.1"/>
    </source>
</evidence>
<evidence type="ECO:0000313" key="2">
    <source>
        <dbReference type="Proteomes" id="UP000186905"/>
    </source>
</evidence>
<dbReference type="RefSeq" id="WP_075761640.1">
    <property type="nucleotide sequence ID" value="NZ_MJIL01000024.1"/>
</dbReference>
<sequence length="86" mass="9899">MATINYDHVKTAFRFFEQNIGKEINISDVAKTVGWKDSTVQTYFNKKWKGVVLERTSPGVYLVIMPEDMTVSGFADLHTQVDERVR</sequence>
<dbReference type="OrthoDB" id="1551227at2"/>
<reference evidence="1 2" key="1">
    <citation type="submission" date="2016-09" db="EMBL/GenBank/DDBJ databases">
        <title>Photobacterium proteolyticum sp. nov. a protease producing bacterium isolated from ocean sediments of Laizhou Bay.</title>
        <authorList>
            <person name="Li Y."/>
        </authorList>
    </citation>
    <scope>NUCLEOTIDE SEQUENCE [LARGE SCALE GENOMIC DNA]</scope>
    <source>
        <strain evidence="1 2">13-12</strain>
    </source>
</reference>
<proteinExistence type="predicted"/>
<protein>
    <submittedName>
        <fullName evidence="1">Uncharacterized protein</fullName>
    </submittedName>
</protein>
<dbReference type="Proteomes" id="UP000186905">
    <property type="component" value="Unassembled WGS sequence"/>
</dbReference>